<proteinExistence type="predicted"/>
<dbReference type="RefSeq" id="WP_207000346.1">
    <property type="nucleotide sequence ID" value="NZ_JAEKJR010000002.1"/>
</dbReference>
<dbReference type="Gene3D" id="3.40.50.1820">
    <property type="entry name" value="alpha/beta hydrolase"/>
    <property type="match status" value="1"/>
</dbReference>
<gene>
    <name evidence="2" type="ORF">JF535_05980</name>
</gene>
<organism evidence="2 3">
    <name type="scientific">Microbulbifer salipaludis</name>
    <dbReference type="NCBI Taxonomy" id="187980"/>
    <lineage>
        <taxon>Bacteria</taxon>
        <taxon>Pseudomonadati</taxon>
        <taxon>Pseudomonadota</taxon>
        <taxon>Gammaproteobacteria</taxon>
        <taxon>Cellvibrionales</taxon>
        <taxon>Microbulbiferaceae</taxon>
        <taxon>Microbulbifer</taxon>
    </lineage>
</organism>
<dbReference type="PANTHER" id="PTHR48098:SF6">
    <property type="entry name" value="FERRI-BACILLIBACTIN ESTERASE BESA"/>
    <property type="match status" value="1"/>
</dbReference>
<dbReference type="InterPro" id="IPR000801">
    <property type="entry name" value="Esterase-like"/>
</dbReference>
<dbReference type="InterPro" id="IPR050583">
    <property type="entry name" value="Mycobacterial_A85_antigen"/>
</dbReference>
<accession>A0ABS3E531</accession>
<keyword evidence="2" id="KW-0378">Hydrolase</keyword>
<evidence type="ECO:0000256" key="1">
    <source>
        <dbReference type="SAM" id="SignalP"/>
    </source>
</evidence>
<sequence length="287" mass="31968">MYKKIAQALPLLLAAQLQPAAATAPATSTAQPNVHVMPAIAMHTLPRERHYRVYLPTDYAHSDKRYPVLYMHDGQNLFDDATSYVGEWGVDESLNQLAADCGLEAIVVGIDHGDQLRMTELNPYDNARFGKGEGDAYVDFLVQELKPRIDREYRTLPDREHTLIMGSSMGGLISNHAINRYPEVFGSAGLFSPSYWIAPQIFAATEANPALKDTRIYLVAGGKEGESMTRGFVQMQTLLQQNASADTWQAKLDAEGEHNEAFWQGEFPQAIRWMLNAHCDKQEKGAP</sequence>
<dbReference type="InterPro" id="IPR029058">
    <property type="entry name" value="AB_hydrolase_fold"/>
</dbReference>
<keyword evidence="3" id="KW-1185">Reference proteome</keyword>
<dbReference type="Proteomes" id="UP000664293">
    <property type="component" value="Unassembled WGS sequence"/>
</dbReference>
<evidence type="ECO:0000313" key="3">
    <source>
        <dbReference type="Proteomes" id="UP000664293"/>
    </source>
</evidence>
<dbReference type="GO" id="GO:0016787">
    <property type="term" value="F:hydrolase activity"/>
    <property type="evidence" value="ECO:0007669"/>
    <property type="project" value="UniProtKB-KW"/>
</dbReference>
<feature type="signal peptide" evidence="1">
    <location>
        <begin position="1"/>
        <end position="22"/>
    </location>
</feature>
<evidence type="ECO:0000313" key="2">
    <source>
        <dbReference type="EMBL" id="MBN8430401.1"/>
    </source>
</evidence>
<keyword evidence="1" id="KW-0732">Signal</keyword>
<feature type="chain" id="PRO_5046110253" evidence="1">
    <location>
        <begin position="23"/>
        <end position="287"/>
    </location>
</feature>
<protein>
    <submittedName>
        <fullName evidence="2">Alpha/beta hydrolase</fullName>
    </submittedName>
</protein>
<dbReference type="Pfam" id="PF00756">
    <property type="entry name" value="Esterase"/>
    <property type="match status" value="1"/>
</dbReference>
<dbReference type="SUPFAM" id="SSF53474">
    <property type="entry name" value="alpha/beta-Hydrolases"/>
    <property type="match status" value="1"/>
</dbReference>
<dbReference type="PANTHER" id="PTHR48098">
    <property type="entry name" value="ENTEROCHELIN ESTERASE-RELATED"/>
    <property type="match status" value="1"/>
</dbReference>
<dbReference type="EMBL" id="JAEKJR010000002">
    <property type="protein sequence ID" value="MBN8430401.1"/>
    <property type="molecule type" value="Genomic_DNA"/>
</dbReference>
<reference evidence="2 3" key="1">
    <citation type="submission" date="2020-12" db="EMBL/GenBank/DDBJ databases">
        <title>Oil enriched cultivation method for isolating marine PHA-producing bacteria.</title>
        <authorList>
            <person name="Zheng W."/>
            <person name="Yu S."/>
            <person name="Huang Y."/>
        </authorList>
    </citation>
    <scope>NUCLEOTIDE SEQUENCE [LARGE SCALE GENOMIC DNA]</scope>
    <source>
        <strain evidence="2 3">SN0-2</strain>
    </source>
</reference>
<comment type="caution">
    <text evidence="2">The sequence shown here is derived from an EMBL/GenBank/DDBJ whole genome shotgun (WGS) entry which is preliminary data.</text>
</comment>
<name>A0ABS3E531_9GAMM</name>